<dbReference type="GO" id="GO:0016746">
    <property type="term" value="F:acyltransferase activity"/>
    <property type="evidence" value="ECO:0007669"/>
    <property type="project" value="UniProtKB-KW"/>
</dbReference>
<accession>A0ABW3MR11</accession>
<evidence type="ECO:0000259" key="3">
    <source>
        <dbReference type="PROSITE" id="PS51186"/>
    </source>
</evidence>
<evidence type="ECO:0000313" key="5">
    <source>
        <dbReference type="Proteomes" id="UP001597046"/>
    </source>
</evidence>
<dbReference type="PROSITE" id="PS51186">
    <property type="entry name" value="GNAT"/>
    <property type="match status" value="1"/>
</dbReference>
<sequence length="189" mass="20118">MTGSPTAPGAAASVRPATPDDVPMLASVAAATFVLACPPSMAPERVAAFVSEVLSPERFRAYLADPDRRLLLAERSGAVLGYAMLVSGEPSDGDVREAIHYRPTVELSKIYVLPEAHGTGAAGLLMERGLDWARSVGAAGVWLGVNQQNERAQRFYAKSGFHRVGTKRFLVGGVHEDDFVMERALAPLA</sequence>
<dbReference type="Gene3D" id="3.40.630.30">
    <property type="match status" value="1"/>
</dbReference>
<reference evidence="5" key="1">
    <citation type="journal article" date="2019" name="Int. J. Syst. Evol. Microbiol.">
        <title>The Global Catalogue of Microorganisms (GCM) 10K type strain sequencing project: providing services to taxonomists for standard genome sequencing and annotation.</title>
        <authorList>
            <consortium name="The Broad Institute Genomics Platform"/>
            <consortium name="The Broad Institute Genome Sequencing Center for Infectious Disease"/>
            <person name="Wu L."/>
            <person name="Ma J."/>
        </authorList>
    </citation>
    <scope>NUCLEOTIDE SEQUENCE [LARGE SCALE GENOMIC DNA]</scope>
    <source>
        <strain evidence="5">CCUG 57508</strain>
    </source>
</reference>
<keyword evidence="5" id="KW-1185">Reference proteome</keyword>
<dbReference type="InterPro" id="IPR050832">
    <property type="entry name" value="Bact_Acetyltransf"/>
</dbReference>
<dbReference type="CDD" id="cd04301">
    <property type="entry name" value="NAT_SF"/>
    <property type="match status" value="1"/>
</dbReference>
<keyword evidence="1 4" id="KW-0808">Transferase</keyword>
<dbReference type="SUPFAM" id="SSF55729">
    <property type="entry name" value="Acyl-CoA N-acyltransferases (Nat)"/>
    <property type="match status" value="1"/>
</dbReference>
<dbReference type="InterPro" id="IPR016181">
    <property type="entry name" value="Acyl_CoA_acyltransferase"/>
</dbReference>
<dbReference type="Pfam" id="PF00583">
    <property type="entry name" value="Acetyltransf_1"/>
    <property type="match status" value="1"/>
</dbReference>
<feature type="domain" description="N-acetyltransferase" evidence="3">
    <location>
        <begin position="12"/>
        <end position="186"/>
    </location>
</feature>
<protein>
    <submittedName>
        <fullName evidence="4">GNAT family N-acetyltransferase</fullName>
        <ecNumber evidence="4">2.3.-.-</ecNumber>
    </submittedName>
</protein>
<keyword evidence="2 4" id="KW-0012">Acyltransferase</keyword>
<comment type="caution">
    <text evidence="4">The sequence shown here is derived from an EMBL/GenBank/DDBJ whole genome shotgun (WGS) entry which is preliminary data.</text>
</comment>
<name>A0ABW3MR11_9MICO</name>
<evidence type="ECO:0000256" key="1">
    <source>
        <dbReference type="ARBA" id="ARBA00022679"/>
    </source>
</evidence>
<dbReference type="InterPro" id="IPR000182">
    <property type="entry name" value="GNAT_dom"/>
</dbReference>
<dbReference type="RefSeq" id="WP_386050362.1">
    <property type="nucleotide sequence ID" value="NZ_JBHTKH010000001.1"/>
</dbReference>
<dbReference type="EMBL" id="JBHTKH010000001">
    <property type="protein sequence ID" value="MFD1053116.1"/>
    <property type="molecule type" value="Genomic_DNA"/>
</dbReference>
<gene>
    <name evidence="4" type="ORF">ACFQ2V_02260</name>
</gene>
<evidence type="ECO:0000313" key="4">
    <source>
        <dbReference type="EMBL" id="MFD1053116.1"/>
    </source>
</evidence>
<proteinExistence type="predicted"/>
<dbReference type="Proteomes" id="UP001597046">
    <property type="component" value="Unassembled WGS sequence"/>
</dbReference>
<dbReference type="PANTHER" id="PTHR43877">
    <property type="entry name" value="AMINOALKYLPHOSPHONATE N-ACETYLTRANSFERASE-RELATED-RELATED"/>
    <property type="match status" value="1"/>
</dbReference>
<dbReference type="EC" id="2.3.-.-" evidence="4"/>
<organism evidence="4 5">
    <name type="scientific">Terrabacter terrigena</name>
    <dbReference type="NCBI Taxonomy" id="574718"/>
    <lineage>
        <taxon>Bacteria</taxon>
        <taxon>Bacillati</taxon>
        <taxon>Actinomycetota</taxon>
        <taxon>Actinomycetes</taxon>
        <taxon>Micrococcales</taxon>
        <taxon>Intrasporangiaceae</taxon>
        <taxon>Terrabacter</taxon>
    </lineage>
</organism>
<evidence type="ECO:0000256" key="2">
    <source>
        <dbReference type="ARBA" id="ARBA00023315"/>
    </source>
</evidence>